<protein>
    <submittedName>
        <fullName evidence="2">8970_t:CDS:1</fullName>
    </submittedName>
</protein>
<feature type="compositionally biased region" description="Polar residues" evidence="1">
    <location>
        <begin position="189"/>
        <end position="207"/>
    </location>
</feature>
<keyword evidence="3" id="KW-1185">Reference proteome</keyword>
<dbReference type="Proteomes" id="UP000789405">
    <property type="component" value="Unassembled WGS sequence"/>
</dbReference>
<feature type="region of interest" description="Disordered" evidence="1">
    <location>
        <begin position="176"/>
        <end position="207"/>
    </location>
</feature>
<evidence type="ECO:0000313" key="2">
    <source>
        <dbReference type="EMBL" id="CAG8605452.1"/>
    </source>
</evidence>
<comment type="caution">
    <text evidence="2">The sequence shown here is derived from an EMBL/GenBank/DDBJ whole genome shotgun (WGS) entry which is preliminary data.</text>
</comment>
<reference evidence="2" key="1">
    <citation type="submission" date="2021-06" db="EMBL/GenBank/DDBJ databases">
        <authorList>
            <person name="Kallberg Y."/>
            <person name="Tangrot J."/>
            <person name="Rosling A."/>
        </authorList>
    </citation>
    <scope>NUCLEOTIDE SEQUENCE</scope>
    <source>
        <strain evidence="2">MA453B</strain>
    </source>
</reference>
<evidence type="ECO:0000313" key="3">
    <source>
        <dbReference type="Proteomes" id="UP000789405"/>
    </source>
</evidence>
<dbReference type="OrthoDB" id="2410288at2759"/>
<sequence>MKEDLNQLDCNDGFLKDQLDRPQTSLCSLLVDIQPSDIVEVWELFGITNLWYLEDIQDQDSQLKLQETVEVLTQFQQNNNAEMMNDLHLFNKFRPQYIFTSKIKKQVQREVRYAQGFRKVKKALNLALDLNYEDKFLKIISNFITCKKSSIQSTSNEENLCVLDLLVQKRRGCQPNKRIKSATEKSHHSSSGNSAINPSDPNLTSRVTNNENQISLIFLNPLHTLNSNDIHIQEKTDSDDTDEDGDDVSNSDKSFIVDENIVKRKYVCKACSKSGHNIRKCKFQE</sequence>
<evidence type="ECO:0000256" key="1">
    <source>
        <dbReference type="SAM" id="MobiDB-lite"/>
    </source>
</evidence>
<gene>
    <name evidence="2" type="ORF">DERYTH_LOCUS7863</name>
</gene>
<organism evidence="2 3">
    <name type="scientific">Dentiscutata erythropus</name>
    <dbReference type="NCBI Taxonomy" id="1348616"/>
    <lineage>
        <taxon>Eukaryota</taxon>
        <taxon>Fungi</taxon>
        <taxon>Fungi incertae sedis</taxon>
        <taxon>Mucoromycota</taxon>
        <taxon>Glomeromycotina</taxon>
        <taxon>Glomeromycetes</taxon>
        <taxon>Diversisporales</taxon>
        <taxon>Gigasporaceae</taxon>
        <taxon>Dentiscutata</taxon>
    </lineage>
</organism>
<name>A0A9N9GG53_9GLOM</name>
<proteinExistence type="predicted"/>
<dbReference type="EMBL" id="CAJVPY010003915">
    <property type="protein sequence ID" value="CAG8605452.1"/>
    <property type="molecule type" value="Genomic_DNA"/>
</dbReference>
<dbReference type="AlphaFoldDB" id="A0A9N9GG53"/>
<accession>A0A9N9GG53</accession>